<dbReference type="Gene3D" id="1.50.10.10">
    <property type="match status" value="1"/>
</dbReference>
<evidence type="ECO:0000259" key="2">
    <source>
        <dbReference type="Pfam" id="PF21104"/>
    </source>
</evidence>
<dbReference type="InterPro" id="IPR049164">
    <property type="entry name" value="Glyco_hydro_78_N"/>
</dbReference>
<dbReference type="KEGG" id="phe:Phep_3982"/>
<feature type="domain" description="Alpha-L-rhamnosidase six-hairpin glycosidase" evidence="1">
    <location>
        <begin position="212"/>
        <end position="545"/>
    </location>
</feature>
<dbReference type="InterPro" id="IPR012341">
    <property type="entry name" value="6hp_glycosidase-like_sf"/>
</dbReference>
<sequence>MINLKKQLLLLILLGMGQFLAGQELAKDVFMLQRKDWLKNAEASKPKLFEQVKKPVSIVKIVKDERSFQGWRSEGNQPVSELYSSSFKKQSGIVVDFKTHLTGYFTITIKAIHGTPDAPLRFRFTFGEVPSELVTPFEQYKGGLSRAWLQDEIITVMDVPARVTLPRRVAFRYLKIDLLGSSAFFDFAIADMELKSTTSVNIQPVSLAAGTNSMIAQIDSVGLATLKECMQTVYEDGPKRDRRLWIGDLYLEALANNQSFKKHDLTKRCLYLLAGLSRNDGYLYPSVFENPEPHPQAGISFLFDYALLYNVAVKDYLDASGDRGTALDLWPVVKKQAESPLIHLRRDGMFDDRQAMKDNWWLFVDWNKALDRQASIQGIVIYSLAQTYELARRLGKEREVSHLPALIARMTAAARKNLFNKQRGLFESGPKKQISYASQAWMVISGVASKKEGQSAFEALAAIKDVVKPGAAYLYHYVVEAMIKSGMGREAKDLILDYWGGMVKKGADTFWEVYDPSDDYLSPYGFFPINSYCHAWSCTPVYFIRKYPEIFQK</sequence>
<dbReference type="HOGENOM" id="CLU_039489_0_0_10"/>
<dbReference type="InterPro" id="IPR035396">
    <property type="entry name" value="Bac_rhamnosid6H"/>
</dbReference>
<organism evidence="3 4">
    <name type="scientific">Pedobacter heparinus (strain ATCC 13125 / DSM 2366 / CIP 104194 / JCM 7457 / NBRC 12017 / NCIMB 9290 / NRRL B-14731 / HIM 762-3)</name>
    <dbReference type="NCBI Taxonomy" id="485917"/>
    <lineage>
        <taxon>Bacteria</taxon>
        <taxon>Pseudomonadati</taxon>
        <taxon>Bacteroidota</taxon>
        <taxon>Sphingobacteriia</taxon>
        <taxon>Sphingobacteriales</taxon>
        <taxon>Sphingobacteriaceae</taxon>
        <taxon>Pedobacter</taxon>
    </lineage>
</organism>
<proteinExistence type="predicted"/>
<evidence type="ECO:0000313" key="4">
    <source>
        <dbReference type="Proteomes" id="UP000000852"/>
    </source>
</evidence>
<dbReference type="InterPro" id="IPR008928">
    <property type="entry name" value="6-hairpin_glycosidase_sf"/>
</dbReference>
<keyword evidence="4" id="KW-1185">Reference proteome</keyword>
<dbReference type="GO" id="GO:0005975">
    <property type="term" value="P:carbohydrate metabolic process"/>
    <property type="evidence" value="ECO:0007669"/>
    <property type="project" value="InterPro"/>
</dbReference>
<protein>
    <submittedName>
        <fullName evidence="3">Alpha-L-rhamnosidase</fullName>
    </submittedName>
</protein>
<feature type="domain" description="Glycosyl hydrolase family 78 alpha-rhamnosidase N-terminal" evidence="2">
    <location>
        <begin position="55"/>
        <end position="195"/>
    </location>
</feature>
<name>C6XVU8_PEDHD</name>
<dbReference type="STRING" id="485917.Phep_3982"/>
<dbReference type="OrthoDB" id="9815108at2"/>
<dbReference type="Pfam" id="PF21104">
    <property type="entry name" value="Glyco_hydro_78_N"/>
    <property type="match status" value="1"/>
</dbReference>
<evidence type="ECO:0000313" key="3">
    <source>
        <dbReference type="EMBL" id="ACU06173.1"/>
    </source>
</evidence>
<dbReference type="eggNOG" id="COG3408">
    <property type="taxonomic scope" value="Bacteria"/>
</dbReference>
<dbReference type="AlphaFoldDB" id="C6XVU8"/>
<gene>
    <name evidence="3" type="ordered locus">Phep_3982</name>
</gene>
<dbReference type="EMBL" id="CP001681">
    <property type="protein sequence ID" value="ACU06173.1"/>
    <property type="molecule type" value="Genomic_DNA"/>
</dbReference>
<evidence type="ECO:0000259" key="1">
    <source>
        <dbReference type="Pfam" id="PF17389"/>
    </source>
</evidence>
<dbReference type="PANTHER" id="PTHR34987">
    <property type="entry name" value="C, PUTATIVE (AFU_ORTHOLOGUE AFUA_3G02880)-RELATED"/>
    <property type="match status" value="1"/>
</dbReference>
<dbReference type="Pfam" id="PF17389">
    <property type="entry name" value="Bac_rhamnosid6H"/>
    <property type="match status" value="1"/>
</dbReference>
<dbReference type="SUPFAM" id="SSF48208">
    <property type="entry name" value="Six-hairpin glycosidases"/>
    <property type="match status" value="1"/>
</dbReference>
<dbReference type="CAZy" id="GH78">
    <property type="family name" value="Glycoside Hydrolase Family 78"/>
</dbReference>
<dbReference type="Proteomes" id="UP000000852">
    <property type="component" value="Chromosome"/>
</dbReference>
<dbReference type="PANTHER" id="PTHR34987:SF4">
    <property type="entry name" value="ALPHA-L-RHAMNOSIDASE C-TERMINAL DOMAIN-CONTAINING PROTEIN"/>
    <property type="match status" value="1"/>
</dbReference>
<accession>C6XVU8</accession>
<reference evidence="3 4" key="1">
    <citation type="journal article" date="2009" name="Stand. Genomic Sci.">
        <title>Complete genome sequence of Pedobacter heparinus type strain (HIM 762-3).</title>
        <authorList>
            <person name="Han C."/>
            <person name="Spring S."/>
            <person name="Lapidus A."/>
            <person name="Del Rio T.G."/>
            <person name="Tice H."/>
            <person name="Copeland A."/>
            <person name="Cheng J.F."/>
            <person name="Lucas S."/>
            <person name="Chen F."/>
            <person name="Nolan M."/>
            <person name="Bruce D."/>
            <person name="Goodwin L."/>
            <person name="Pitluck S."/>
            <person name="Ivanova N."/>
            <person name="Mavromatis K."/>
            <person name="Mikhailova N."/>
            <person name="Pati A."/>
            <person name="Chen A."/>
            <person name="Palaniappan K."/>
            <person name="Land M."/>
            <person name="Hauser L."/>
            <person name="Chang Y.J."/>
            <person name="Jeffries C.C."/>
            <person name="Saunders E."/>
            <person name="Chertkov O."/>
            <person name="Brettin T."/>
            <person name="Goker M."/>
            <person name="Rohde M."/>
            <person name="Bristow J."/>
            <person name="Eisen J.A."/>
            <person name="Markowitz V."/>
            <person name="Hugenholtz P."/>
            <person name="Kyrpides N.C."/>
            <person name="Klenk H.P."/>
            <person name="Detter J.C."/>
        </authorList>
    </citation>
    <scope>NUCLEOTIDE SEQUENCE [LARGE SCALE GENOMIC DNA]</scope>
    <source>
        <strain evidence="4">ATCC 13125 / DSM 2366 / CIP 104194 / JCM 7457 / NBRC 12017 / NCIMB 9290 / NRRL B-14731 / HIM 762-3</strain>
    </source>
</reference>